<sequence length="612" mass="66840">MSFRPFRALWRALRWLILLPLRLVEFLGRIAIGLAVLVFVAALLISQWEPVLKLPPRFVLTLALDGDLVEQPPLPDGLRSLRSLEPGPAPLVLRDVLDALDRACRDERVLAVALDLSRLGGASLAQIEELRGAIARLRQAGKPVYAYGDVLPQKAYYLAAAAQEVTLDPEGMVLLPGVAVTQNYFRDAFDRLGVRVHAFRVGKHKSFVEPFTRNDMSPEEREVTQDLIGGIWQRLLDDLARDRSLAPAVLRRYSERYDEVLAAHEGDSAKAAQAERLVDQLQGYEDWHDGLLERYGSEGNQAEEVAFDDYLYATAPALPAAKAPVVALLPIQGTLIDGPPRDGMASADSIVDRLDEAAEDETIKAVVLRLDTPGGSAFAAERIRRAVLRVKEAGKPVIVSMSGTAASGGYWIASAADEIFADRFTLTGSIGIFALFPEAAGLLDKLSVHTDGVKTGPFADGLDPRVPLADPVARAVQAEIEHGYRRFLAVVSEGRKIPETEVDPIAQGRVWLGETGQKLGLVDTLGGLDAALDRARERAKLPQAPARWLLPPLSARDVLMKLLFEGRSDEFDSRLQSLGLLPPGVSLAEPRRLLRAFDDRRGLYAHCLCAAP</sequence>
<evidence type="ECO:0000256" key="8">
    <source>
        <dbReference type="SAM" id="Phobius"/>
    </source>
</evidence>
<dbReference type="Proteomes" id="UP000182108">
    <property type="component" value="Unassembled WGS sequence"/>
</dbReference>
<organism evidence="10 11">
    <name type="scientific">Tepidiphilus thermophilus</name>
    <dbReference type="NCBI Taxonomy" id="876478"/>
    <lineage>
        <taxon>Bacteria</taxon>
        <taxon>Pseudomonadati</taxon>
        <taxon>Pseudomonadota</taxon>
        <taxon>Hydrogenophilia</taxon>
        <taxon>Hydrogenophilales</taxon>
        <taxon>Hydrogenophilaceae</taxon>
        <taxon>Tepidiphilus</taxon>
    </lineage>
</organism>
<dbReference type="CDD" id="cd07018">
    <property type="entry name" value="S49_SppA_67K_type"/>
    <property type="match status" value="1"/>
</dbReference>
<dbReference type="CDD" id="cd07023">
    <property type="entry name" value="S49_Sppa_N_C"/>
    <property type="match status" value="1"/>
</dbReference>
<accession>A0A0K6ITQ3</accession>
<evidence type="ECO:0000256" key="7">
    <source>
        <dbReference type="PIRSR" id="PIRSR001217-1"/>
    </source>
</evidence>
<keyword evidence="3" id="KW-0645">Protease</keyword>
<dbReference type="NCBIfam" id="TIGR00705">
    <property type="entry name" value="SppA_67K"/>
    <property type="match status" value="1"/>
</dbReference>
<dbReference type="InterPro" id="IPR029045">
    <property type="entry name" value="ClpP/crotonase-like_dom_sf"/>
</dbReference>
<keyword evidence="5" id="KW-0720">Serine protease</keyword>
<feature type="domain" description="Peptidase S49" evidence="9">
    <location>
        <begin position="391"/>
        <end position="541"/>
    </location>
</feature>
<dbReference type="RefSeq" id="WP_055423133.1">
    <property type="nucleotide sequence ID" value="NZ_CYHH01000003.1"/>
</dbReference>
<evidence type="ECO:0000256" key="2">
    <source>
        <dbReference type="ARBA" id="ARBA00008683"/>
    </source>
</evidence>
<evidence type="ECO:0000256" key="4">
    <source>
        <dbReference type="ARBA" id="ARBA00022801"/>
    </source>
</evidence>
<dbReference type="OrthoDB" id="9764363at2"/>
<dbReference type="InterPro" id="IPR047217">
    <property type="entry name" value="S49_SppA_67K_type_N"/>
</dbReference>
<keyword evidence="8" id="KW-1133">Transmembrane helix</keyword>
<dbReference type="Gene3D" id="3.90.226.10">
    <property type="entry name" value="2-enoyl-CoA Hydratase, Chain A, domain 1"/>
    <property type="match status" value="2"/>
</dbReference>
<dbReference type="InterPro" id="IPR004635">
    <property type="entry name" value="Pept_S49_SppA"/>
</dbReference>
<keyword evidence="11" id="KW-1185">Reference proteome</keyword>
<reference evidence="11" key="1">
    <citation type="submission" date="2015-08" db="EMBL/GenBank/DDBJ databases">
        <authorList>
            <person name="Babu N.S."/>
            <person name="Beckwith C.J."/>
            <person name="Beseler K.G."/>
            <person name="Brison A."/>
            <person name="Carone J.V."/>
            <person name="Caskin T.P."/>
            <person name="Diamond M."/>
            <person name="Durham M.E."/>
            <person name="Foxe J.M."/>
            <person name="Go M."/>
            <person name="Henderson B.A."/>
            <person name="Jones I.B."/>
            <person name="McGettigan J.A."/>
            <person name="Micheletti S.J."/>
            <person name="Nasrallah M.E."/>
            <person name="Ortiz D."/>
            <person name="Piller C.R."/>
            <person name="Privatt S.R."/>
            <person name="Schneider S.L."/>
            <person name="Sharp S."/>
            <person name="Smith T.C."/>
            <person name="Stanton J.D."/>
            <person name="Ullery H.E."/>
            <person name="Wilson R.J."/>
            <person name="Serrano M.G."/>
            <person name="Buck G."/>
            <person name="Lee V."/>
            <person name="Wang Y."/>
            <person name="Carvalho R."/>
            <person name="Voegtly L."/>
            <person name="Shi R."/>
            <person name="Duckworth R."/>
            <person name="Johnson A."/>
            <person name="Loviza R."/>
            <person name="Walstead R."/>
            <person name="Shah Z."/>
            <person name="Kiflezghi M."/>
            <person name="Wade K."/>
            <person name="Ball S.L."/>
            <person name="Bradley K.W."/>
            <person name="Asai D.J."/>
            <person name="Bowman C.A."/>
            <person name="Russell D.A."/>
            <person name="Pope W.H."/>
            <person name="Jacobs-Sera D."/>
            <person name="Hendrix R.W."/>
            <person name="Hatfull G.F."/>
        </authorList>
    </citation>
    <scope>NUCLEOTIDE SEQUENCE [LARGE SCALE GENOMIC DNA]</scope>
    <source>
        <strain evidence="11">JCM 19170</strain>
    </source>
</reference>
<gene>
    <name evidence="10" type="ORF">Ga0061068_103172</name>
</gene>
<feature type="transmembrane region" description="Helical" evidence="8">
    <location>
        <begin position="21"/>
        <end position="45"/>
    </location>
</feature>
<dbReference type="PANTHER" id="PTHR33209:SF1">
    <property type="entry name" value="PEPTIDASE S49 DOMAIN-CONTAINING PROTEIN"/>
    <property type="match status" value="1"/>
</dbReference>
<evidence type="ECO:0000256" key="1">
    <source>
        <dbReference type="ARBA" id="ARBA00004370"/>
    </source>
</evidence>
<keyword evidence="8" id="KW-0812">Transmembrane</keyword>
<evidence type="ECO:0000259" key="9">
    <source>
        <dbReference type="Pfam" id="PF01343"/>
    </source>
</evidence>
<dbReference type="GO" id="GO:0006465">
    <property type="term" value="P:signal peptide processing"/>
    <property type="evidence" value="ECO:0007669"/>
    <property type="project" value="InterPro"/>
</dbReference>
<dbReference type="GO" id="GO:0008236">
    <property type="term" value="F:serine-type peptidase activity"/>
    <property type="evidence" value="ECO:0007669"/>
    <property type="project" value="UniProtKB-KW"/>
</dbReference>
<dbReference type="EMBL" id="CYHH01000003">
    <property type="protein sequence ID" value="CUB06496.1"/>
    <property type="molecule type" value="Genomic_DNA"/>
</dbReference>
<dbReference type="PIRSF" id="PIRSF001217">
    <property type="entry name" value="Protease_4_SppA"/>
    <property type="match status" value="1"/>
</dbReference>
<proteinExistence type="inferred from homology"/>
<evidence type="ECO:0000256" key="6">
    <source>
        <dbReference type="ARBA" id="ARBA00023136"/>
    </source>
</evidence>
<evidence type="ECO:0000313" key="11">
    <source>
        <dbReference type="Proteomes" id="UP000182108"/>
    </source>
</evidence>
<dbReference type="GO" id="GO:0016020">
    <property type="term" value="C:membrane"/>
    <property type="evidence" value="ECO:0007669"/>
    <property type="project" value="UniProtKB-SubCell"/>
</dbReference>
<evidence type="ECO:0000313" key="10">
    <source>
        <dbReference type="EMBL" id="CUB06496.1"/>
    </source>
</evidence>
<dbReference type="Pfam" id="PF01343">
    <property type="entry name" value="Peptidase_S49"/>
    <property type="match status" value="2"/>
</dbReference>
<keyword evidence="6 8" id="KW-0472">Membrane</keyword>
<evidence type="ECO:0000256" key="3">
    <source>
        <dbReference type="ARBA" id="ARBA00022670"/>
    </source>
</evidence>
<feature type="active site" description="Proton donor/acceptor" evidence="7">
    <location>
        <position position="205"/>
    </location>
</feature>
<dbReference type="PANTHER" id="PTHR33209">
    <property type="entry name" value="PROTEASE 4"/>
    <property type="match status" value="1"/>
</dbReference>
<dbReference type="InterPro" id="IPR047272">
    <property type="entry name" value="S49_SppA_C"/>
</dbReference>
<comment type="subcellular location">
    <subcellularLocation>
        <location evidence="1">Membrane</location>
    </subcellularLocation>
</comment>
<name>A0A0K6ITQ3_9PROT</name>
<dbReference type="SUPFAM" id="SSF52096">
    <property type="entry name" value="ClpP/crotonase"/>
    <property type="match status" value="2"/>
</dbReference>
<dbReference type="AlphaFoldDB" id="A0A0K6ITQ3"/>
<evidence type="ECO:0000256" key="5">
    <source>
        <dbReference type="ARBA" id="ARBA00022825"/>
    </source>
</evidence>
<feature type="domain" description="Peptidase S49" evidence="9">
    <location>
        <begin position="137"/>
        <end position="286"/>
    </location>
</feature>
<feature type="active site" description="Nucleophile" evidence="7">
    <location>
        <position position="407"/>
    </location>
</feature>
<dbReference type="Gene3D" id="6.20.330.10">
    <property type="match status" value="2"/>
</dbReference>
<dbReference type="InterPro" id="IPR002142">
    <property type="entry name" value="Peptidase_S49"/>
</dbReference>
<keyword evidence="4" id="KW-0378">Hydrolase</keyword>
<protein>
    <submittedName>
        <fullName evidence="10">Signal peptide peptidase SppA, 67K type</fullName>
    </submittedName>
</protein>
<dbReference type="InterPro" id="IPR004634">
    <property type="entry name" value="Pept_S49_pIV"/>
</dbReference>
<dbReference type="NCBIfam" id="TIGR00706">
    <property type="entry name" value="SppA_dom"/>
    <property type="match status" value="1"/>
</dbReference>
<comment type="similarity">
    <text evidence="2">Belongs to the peptidase S49 family.</text>
</comment>